<dbReference type="CDD" id="cd12797">
    <property type="entry name" value="M23_peptidase"/>
    <property type="match status" value="1"/>
</dbReference>
<dbReference type="InterPro" id="IPR016047">
    <property type="entry name" value="M23ase_b-sheet_dom"/>
</dbReference>
<gene>
    <name evidence="3" type="ORF">H9943_02370</name>
</gene>
<feature type="coiled-coil region" evidence="1">
    <location>
        <begin position="162"/>
        <end position="242"/>
    </location>
</feature>
<keyword evidence="1" id="KW-0175">Coiled coil</keyword>
<organism evidence="3 4">
    <name type="scientific">Candidatus Ruthenibacterium avium</name>
    <dbReference type="NCBI Taxonomy" id="2838751"/>
    <lineage>
        <taxon>Bacteria</taxon>
        <taxon>Bacillati</taxon>
        <taxon>Bacillota</taxon>
        <taxon>Clostridia</taxon>
        <taxon>Eubacteriales</taxon>
        <taxon>Oscillospiraceae</taxon>
        <taxon>Ruthenibacterium</taxon>
    </lineage>
</organism>
<dbReference type="SUPFAM" id="SSF51261">
    <property type="entry name" value="Duplicated hybrid motif"/>
    <property type="match status" value="1"/>
</dbReference>
<sequence>MEKQKWIVRVVSAVLVLLMLGTLVVPMANLVYADTGDEIKAELERLEQQLDDLNAQIQANQNDAAKAEQMSEFYQKKEATVRAQIDALKQDIAQRRTDLEQKQAELAVQVQKVEQAQDLLSERLRAMYEMQRSNPLSVLMGLEEVSDVLRFSENLRTITLSNDEVINNLKEQRAAMEAKAAEIQTDLDGLNAQEQQLEASQQELASAIVAANNMVDEAKAQEEALNAALADTQAQYKAEEAKWAQWVAESSADQNYIADNGEFYWPIPGYYRISSDYGVTRLIHGVKDVHRGLDIPAPAGTPIYATAAGVVSTTAHWSYGTCVKISHSSSHVTVYGHMSSRAAGITDGVVVQKGQLIGYVGSTGNSTGNHLHFELDVNGSPTSVRPYLDPNIESQLYW</sequence>
<feature type="coiled-coil region" evidence="1">
    <location>
        <begin position="36"/>
        <end position="119"/>
    </location>
</feature>
<reference evidence="3" key="2">
    <citation type="submission" date="2021-04" db="EMBL/GenBank/DDBJ databases">
        <authorList>
            <person name="Gilroy R."/>
        </authorList>
    </citation>
    <scope>NUCLEOTIDE SEQUENCE</scope>
    <source>
        <strain evidence="3">ChiBcec8-14828</strain>
    </source>
</reference>
<reference evidence="3" key="1">
    <citation type="journal article" date="2021" name="PeerJ">
        <title>Extensive microbial diversity within the chicken gut microbiome revealed by metagenomics and culture.</title>
        <authorList>
            <person name="Gilroy R."/>
            <person name="Ravi A."/>
            <person name="Getino M."/>
            <person name="Pursley I."/>
            <person name="Horton D.L."/>
            <person name="Alikhan N.F."/>
            <person name="Baker D."/>
            <person name="Gharbi K."/>
            <person name="Hall N."/>
            <person name="Watson M."/>
            <person name="Adriaenssens E.M."/>
            <person name="Foster-Nyarko E."/>
            <person name="Jarju S."/>
            <person name="Secka A."/>
            <person name="Antonio M."/>
            <person name="Oren A."/>
            <person name="Chaudhuri R.R."/>
            <person name="La Ragione R."/>
            <person name="Hildebrand F."/>
            <person name="Pallen M.J."/>
        </authorList>
    </citation>
    <scope>NUCLEOTIDE SEQUENCE</scope>
    <source>
        <strain evidence="3">ChiBcec8-14828</strain>
    </source>
</reference>
<accession>A0A9D2M1J0</accession>
<evidence type="ECO:0000256" key="1">
    <source>
        <dbReference type="SAM" id="Coils"/>
    </source>
</evidence>
<dbReference type="InterPro" id="IPR011055">
    <property type="entry name" value="Dup_hybrid_motif"/>
</dbReference>
<dbReference type="InterPro" id="IPR050570">
    <property type="entry name" value="Cell_wall_metabolism_enzyme"/>
</dbReference>
<dbReference type="EMBL" id="DWYA01000026">
    <property type="protein sequence ID" value="HJB39223.1"/>
    <property type="molecule type" value="Genomic_DNA"/>
</dbReference>
<dbReference type="Proteomes" id="UP000824209">
    <property type="component" value="Unassembled WGS sequence"/>
</dbReference>
<dbReference type="PANTHER" id="PTHR21666:SF270">
    <property type="entry name" value="MUREIN HYDROLASE ACTIVATOR ENVC"/>
    <property type="match status" value="1"/>
</dbReference>
<evidence type="ECO:0000259" key="2">
    <source>
        <dbReference type="Pfam" id="PF01551"/>
    </source>
</evidence>
<protein>
    <submittedName>
        <fullName evidence="3">Peptidoglycan DD-metalloendopeptidase family protein</fullName>
    </submittedName>
</protein>
<evidence type="ECO:0000313" key="3">
    <source>
        <dbReference type="EMBL" id="HJB39223.1"/>
    </source>
</evidence>
<dbReference type="Gene3D" id="2.70.70.10">
    <property type="entry name" value="Glucose Permease (Domain IIA)"/>
    <property type="match status" value="1"/>
</dbReference>
<evidence type="ECO:0000313" key="4">
    <source>
        <dbReference type="Proteomes" id="UP000824209"/>
    </source>
</evidence>
<dbReference type="GO" id="GO:0004222">
    <property type="term" value="F:metalloendopeptidase activity"/>
    <property type="evidence" value="ECO:0007669"/>
    <property type="project" value="TreeGrafter"/>
</dbReference>
<proteinExistence type="predicted"/>
<dbReference type="AlphaFoldDB" id="A0A9D2M1J0"/>
<dbReference type="Pfam" id="PF01551">
    <property type="entry name" value="Peptidase_M23"/>
    <property type="match status" value="1"/>
</dbReference>
<comment type="caution">
    <text evidence="3">The sequence shown here is derived from an EMBL/GenBank/DDBJ whole genome shotgun (WGS) entry which is preliminary data.</text>
</comment>
<dbReference type="PANTHER" id="PTHR21666">
    <property type="entry name" value="PEPTIDASE-RELATED"/>
    <property type="match status" value="1"/>
</dbReference>
<name>A0A9D2M1J0_9FIRM</name>
<feature type="domain" description="M23ase beta-sheet core" evidence="2">
    <location>
        <begin position="289"/>
        <end position="382"/>
    </location>
</feature>
<dbReference type="Gene3D" id="6.10.250.3150">
    <property type="match status" value="1"/>
</dbReference>